<feature type="region of interest" description="Disordered" evidence="1">
    <location>
        <begin position="1"/>
        <end position="63"/>
    </location>
</feature>
<dbReference type="RefSeq" id="WP_345670863.1">
    <property type="nucleotide sequence ID" value="NZ_BAABKC010000087.1"/>
</dbReference>
<accession>A0ABP9L4A7</accession>
<comment type="caution">
    <text evidence="3">The sequence shown here is derived from an EMBL/GenBank/DDBJ whole genome shotgun (WGS) entry which is preliminary data.</text>
</comment>
<feature type="compositionally biased region" description="Basic residues" evidence="1">
    <location>
        <begin position="46"/>
        <end position="61"/>
    </location>
</feature>
<reference evidence="4" key="1">
    <citation type="journal article" date="2019" name="Int. J. Syst. Evol. Microbiol.">
        <title>The Global Catalogue of Microorganisms (GCM) 10K type strain sequencing project: providing services to taxonomists for standard genome sequencing and annotation.</title>
        <authorList>
            <consortium name="The Broad Institute Genomics Platform"/>
            <consortium name="The Broad Institute Genome Sequencing Center for Infectious Disease"/>
            <person name="Wu L."/>
            <person name="Ma J."/>
        </authorList>
    </citation>
    <scope>NUCLEOTIDE SEQUENCE [LARGE SCALE GENOMIC DNA]</scope>
    <source>
        <strain evidence="4">JCM 18410</strain>
    </source>
</reference>
<sequence length="185" mass="19916">MKHRKAGGAKGQTFTATPRLASYTVPPASDVTITRPDGTTEIVPAKKPKKAAPARRRRRPTSSRSLPLVCAYCGYAIKGTAASSNEHKTRGKPIHPKGTCPKEEPPKRPTKLPPASTLPRGRGGSGNPYKNPNTRAVGPEMWSKVTCPQCRATPGKLCTARGVTTVVPHRERIQIVRRAIAAKQN</sequence>
<dbReference type="Proteomes" id="UP001500124">
    <property type="component" value="Unassembled WGS sequence"/>
</dbReference>
<evidence type="ECO:0000313" key="4">
    <source>
        <dbReference type="Proteomes" id="UP001500124"/>
    </source>
</evidence>
<organism evidence="3 4">
    <name type="scientific">Streptomyces similanensis</name>
    <dbReference type="NCBI Taxonomy" id="1274988"/>
    <lineage>
        <taxon>Bacteria</taxon>
        <taxon>Bacillati</taxon>
        <taxon>Actinomycetota</taxon>
        <taxon>Actinomycetes</taxon>
        <taxon>Kitasatosporales</taxon>
        <taxon>Streptomycetaceae</taxon>
        <taxon>Streptomyces</taxon>
    </lineage>
</organism>
<evidence type="ECO:0000259" key="2">
    <source>
        <dbReference type="Pfam" id="PF24623"/>
    </source>
</evidence>
<evidence type="ECO:0000256" key="1">
    <source>
        <dbReference type="SAM" id="MobiDB-lite"/>
    </source>
</evidence>
<keyword evidence="4" id="KW-1185">Reference proteome</keyword>
<evidence type="ECO:0000313" key="3">
    <source>
        <dbReference type="EMBL" id="GAA5070755.1"/>
    </source>
</evidence>
<proteinExistence type="predicted"/>
<feature type="region of interest" description="Disordered" evidence="1">
    <location>
        <begin position="83"/>
        <end position="137"/>
    </location>
</feature>
<name>A0ABP9L4A7_9ACTN</name>
<dbReference type="EMBL" id="BAABKC010000087">
    <property type="protein sequence ID" value="GAA5070755.1"/>
    <property type="molecule type" value="Genomic_DNA"/>
</dbReference>
<dbReference type="InterPro" id="IPR056911">
    <property type="entry name" value="Phage_Znf_bind_put"/>
</dbReference>
<dbReference type="Pfam" id="PF24623">
    <property type="entry name" value="Phage_zn_bind_8"/>
    <property type="match status" value="1"/>
</dbReference>
<gene>
    <name evidence="3" type="ORF">GCM10023336_56170</name>
</gene>
<protein>
    <recommendedName>
        <fullName evidence="2">DNA-binding phage zinc finger domain-containing protein</fullName>
    </recommendedName>
</protein>
<feature type="domain" description="DNA-binding phage zinc finger" evidence="2">
    <location>
        <begin position="138"/>
        <end position="179"/>
    </location>
</feature>